<feature type="domain" description="DUF222" evidence="2">
    <location>
        <begin position="124"/>
        <end position="304"/>
    </location>
</feature>
<protein>
    <submittedName>
        <fullName evidence="3">DUF222 domain-containing protein</fullName>
    </submittedName>
</protein>
<gene>
    <name evidence="3" type="ORF">EK0264_01060</name>
</gene>
<dbReference type="InParanoid" id="A0A7L4YHW1"/>
<accession>A0A7L4YHW1</accession>
<dbReference type="AlphaFoldDB" id="A0A7L4YHW1"/>
<dbReference type="EMBL" id="CP047156">
    <property type="protein sequence ID" value="QHB99025.1"/>
    <property type="molecule type" value="Genomic_DNA"/>
</dbReference>
<dbReference type="KEGG" id="eke:EK0264_01060"/>
<evidence type="ECO:0000313" key="4">
    <source>
        <dbReference type="Proteomes" id="UP000463857"/>
    </source>
</evidence>
<organism evidence="3 4">
    <name type="scientific">Epidermidibacterium keratini</name>
    <dbReference type="NCBI Taxonomy" id="1891644"/>
    <lineage>
        <taxon>Bacteria</taxon>
        <taxon>Bacillati</taxon>
        <taxon>Actinomycetota</taxon>
        <taxon>Actinomycetes</taxon>
        <taxon>Sporichthyales</taxon>
        <taxon>Sporichthyaceae</taxon>
        <taxon>Epidermidibacterium</taxon>
    </lineage>
</organism>
<proteinExistence type="predicted"/>
<evidence type="ECO:0000259" key="2">
    <source>
        <dbReference type="Pfam" id="PF02720"/>
    </source>
</evidence>
<dbReference type="Pfam" id="PF02720">
    <property type="entry name" value="DUF222"/>
    <property type="match status" value="1"/>
</dbReference>
<evidence type="ECO:0000256" key="1">
    <source>
        <dbReference type="SAM" id="MobiDB-lite"/>
    </source>
</evidence>
<name>A0A7L4YHW1_9ACTN</name>
<evidence type="ECO:0000313" key="3">
    <source>
        <dbReference type="EMBL" id="QHB99025.1"/>
    </source>
</evidence>
<dbReference type="RefSeq" id="WP_159542102.1">
    <property type="nucleotide sequence ID" value="NZ_CP047156.1"/>
</dbReference>
<dbReference type="CDD" id="cd00085">
    <property type="entry name" value="HNHc"/>
    <property type="match status" value="1"/>
</dbReference>
<feature type="region of interest" description="Disordered" evidence="1">
    <location>
        <begin position="381"/>
        <end position="478"/>
    </location>
</feature>
<dbReference type="Proteomes" id="UP000463857">
    <property type="component" value="Chromosome"/>
</dbReference>
<dbReference type="InterPro" id="IPR003615">
    <property type="entry name" value="HNH_nuc"/>
</dbReference>
<reference evidence="3 4" key="1">
    <citation type="journal article" date="2018" name="Int. J. Syst. Evol. Microbiol.">
        <title>Epidermidibacterium keratini gen. nov., sp. nov., a member of the family Sporichthyaceae, isolated from keratin epidermis.</title>
        <authorList>
            <person name="Lee D.G."/>
            <person name="Trujillo M.E."/>
            <person name="Kang S."/>
            <person name="Nam J.J."/>
            <person name="Kim Y.J."/>
        </authorList>
    </citation>
    <scope>NUCLEOTIDE SEQUENCE [LARGE SCALE GENOMIC DNA]</scope>
    <source>
        <strain evidence="3 4">EPI-7</strain>
    </source>
</reference>
<keyword evidence="4" id="KW-1185">Reference proteome</keyword>
<feature type="region of interest" description="Disordered" evidence="1">
    <location>
        <begin position="103"/>
        <end position="124"/>
    </location>
</feature>
<sequence length="625" mass="67772">MGNNRGNDDFEQVSDLFGQLVDAPDLLDGIGDFELPDAADALALLTRIGERVFAYRDAIAGAEFESPHAKTVRVAEALHRLGGTISAAKLLAVGSATTTAEDMFDDPDAAASAPRPHVGGADRGDTWLSRGQLSAGSVGAVLGVSSHIAHRMASDGQRLTEAMPHARVKALNGEWDDYRLHLAVSGARGLSKTQAAALDEAVFRRDDIEATGRFRSLIERWKLKHAVKPESEQKHKEGMDGRYVRFGPVDLFGMRDLHGTLPAAQATAIDHAIDDHAAQAPTGDPRTDDQRRADTFMAMLLGPAALSPAVADQYSLPTPTFDPDTGYPVVDEEQLRLAAETWEAIRLLCATIGLTIYQPPRSTLDISVPLATLLALRAGITPDSGPPHPPDDSVVSGTAPPRPPKPGSTGEDCPQPDAEPSRVCPPPGKSTEAERSQPEGLAPDEPHDDPDTCAHPECSPSVFEDARTQTRRHRPDPDPRAWITAIGYLSYSQLDWLLGGCTQMRRIVTDDLTGAPLDLGPLVYRPTAVMRRRVQARDRHCRFPGCTRPAIRLDRTESDLDHTIAHRPDGTGGRTADAYLAVLCEEHHRLSHQSTWEHVLHPDGAMTWHNRILQFTVRTTPGNTG</sequence>
<dbReference type="OrthoDB" id="5244772at2"/>
<dbReference type="InterPro" id="IPR003870">
    <property type="entry name" value="DUF222"/>
</dbReference>